<feature type="domain" description="RRM" evidence="5">
    <location>
        <begin position="151"/>
        <end position="228"/>
    </location>
</feature>
<feature type="compositionally biased region" description="Polar residues" evidence="4">
    <location>
        <begin position="500"/>
        <end position="510"/>
    </location>
</feature>
<keyword evidence="6" id="KW-1185">Reference proteome</keyword>
<feature type="compositionally biased region" description="Gly residues" evidence="4">
    <location>
        <begin position="513"/>
        <end position="525"/>
    </location>
</feature>
<reference evidence="7" key="1">
    <citation type="submission" date="2025-08" db="UniProtKB">
        <authorList>
            <consortium name="RefSeq"/>
        </authorList>
    </citation>
    <scope>IDENTIFICATION</scope>
</reference>
<dbReference type="GO" id="GO:0003723">
    <property type="term" value="F:RNA binding"/>
    <property type="evidence" value="ECO:0007669"/>
    <property type="project" value="UniProtKB-UniRule"/>
</dbReference>
<dbReference type="SUPFAM" id="SSF54928">
    <property type="entry name" value="RNA-binding domain, RBD"/>
    <property type="match status" value="3"/>
</dbReference>
<dbReference type="AlphaFoldDB" id="A0A8B7Y791"/>
<dbReference type="InterPro" id="IPR050666">
    <property type="entry name" value="ESRP"/>
</dbReference>
<dbReference type="Proteomes" id="UP000694845">
    <property type="component" value="Unplaced"/>
</dbReference>
<dbReference type="Pfam" id="PF00076">
    <property type="entry name" value="RRM_1"/>
    <property type="match status" value="3"/>
</dbReference>
<dbReference type="OMA" id="ERAMAHH"/>
<dbReference type="OrthoDB" id="431068at2759"/>
<sequence length="543" mass="57756">MRVRSGPLPGSSMHAVRRLLTVASPVLKGIFTVRASPFVMSVAPGTEESDGFVVRARGLPWSCTHHEVMKFFDGCNILGGKDGIHFTFNKNGRPSGECFVEFETEEDFEQAMTKHKKEIGSRYIEVFRSKVEEREWVMKRSGAASFQDNDACIRMRGIPYECSKEEVMQFFNGLEIVANGITLPTDQEGKCTGDAFVQFASKELAEKALQKHMHKLGHRYVEIFHSSMDEIRRVVNANKFARAFQRPGPYDRYGGGAMFGGRGRGPSSSGFERRYRFDGFGGGYEDNFYGVDNYGFGGGSGGSSFGIGGMMNRRGRGMRGMGMRGGFGRGGGGGGGGGGGFGYGGSGGGLGGPGGDSMGPVFQSQTGHSIHMRGLPFSATEEHIMEWFGKSAVPCRVVIKYNSKGQPSGEADVDFIRHRDAVAAMGKDKEHMMHRYIELFLNSEEDGEDGDGGYGDMPRMQSGMGGSGGGSYGGGSSQVGSQGGGFGNQGNGFGNQSSGMRSGSGYTSFESQGGTGFQGNQGGGSSSSFYSGGSGGSGFNQGF</sequence>
<evidence type="ECO:0000256" key="2">
    <source>
        <dbReference type="ARBA" id="ARBA00022884"/>
    </source>
</evidence>
<evidence type="ECO:0000259" key="5">
    <source>
        <dbReference type="PROSITE" id="PS50102"/>
    </source>
</evidence>
<dbReference type="InterPro" id="IPR012677">
    <property type="entry name" value="Nucleotide-bd_a/b_plait_sf"/>
</dbReference>
<evidence type="ECO:0000313" key="7">
    <source>
        <dbReference type="RefSeq" id="XP_022089083.1"/>
    </source>
</evidence>
<dbReference type="PROSITE" id="PS50102">
    <property type="entry name" value="RRM"/>
    <property type="match status" value="2"/>
</dbReference>
<dbReference type="SMART" id="SM00360">
    <property type="entry name" value="RRM"/>
    <property type="match status" value="3"/>
</dbReference>
<name>A0A8B7Y791_ACAPL</name>
<organism evidence="6 7">
    <name type="scientific">Acanthaster planci</name>
    <name type="common">Crown-of-thorns starfish</name>
    <dbReference type="NCBI Taxonomy" id="133434"/>
    <lineage>
        <taxon>Eukaryota</taxon>
        <taxon>Metazoa</taxon>
        <taxon>Echinodermata</taxon>
        <taxon>Eleutherozoa</taxon>
        <taxon>Asterozoa</taxon>
        <taxon>Asteroidea</taxon>
        <taxon>Valvatacea</taxon>
        <taxon>Valvatida</taxon>
        <taxon>Acanthasteridae</taxon>
        <taxon>Acanthaster</taxon>
    </lineage>
</organism>
<gene>
    <name evidence="7" type="primary">LOC110978387</name>
</gene>
<keyword evidence="1" id="KW-0677">Repeat</keyword>
<feature type="compositionally biased region" description="Gly residues" evidence="4">
    <location>
        <begin position="463"/>
        <end position="493"/>
    </location>
</feature>
<protein>
    <submittedName>
        <fullName evidence="7">Heterogeneous nuclear ribonucleoprotein H2-like isoform X1</fullName>
    </submittedName>
</protein>
<dbReference type="Gene3D" id="3.30.70.330">
    <property type="match status" value="3"/>
</dbReference>
<evidence type="ECO:0000256" key="3">
    <source>
        <dbReference type="PROSITE-ProRule" id="PRU00176"/>
    </source>
</evidence>
<evidence type="ECO:0000313" key="6">
    <source>
        <dbReference type="Proteomes" id="UP000694845"/>
    </source>
</evidence>
<keyword evidence="2 3" id="KW-0694">RNA-binding</keyword>
<dbReference type="InterPro" id="IPR000504">
    <property type="entry name" value="RRM_dom"/>
</dbReference>
<feature type="domain" description="RRM" evidence="5">
    <location>
        <begin position="52"/>
        <end position="131"/>
    </location>
</feature>
<evidence type="ECO:0000256" key="1">
    <source>
        <dbReference type="ARBA" id="ARBA00022737"/>
    </source>
</evidence>
<evidence type="ECO:0000256" key="4">
    <source>
        <dbReference type="SAM" id="MobiDB-lite"/>
    </source>
</evidence>
<feature type="region of interest" description="Disordered" evidence="4">
    <location>
        <begin position="444"/>
        <end position="543"/>
    </location>
</feature>
<dbReference type="KEGG" id="aplc:110978387"/>
<proteinExistence type="predicted"/>
<dbReference type="InterPro" id="IPR035979">
    <property type="entry name" value="RBD_domain_sf"/>
</dbReference>
<feature type="compositionally biased region" description="Gly residues" evidence="4">
    <location>
        <begin position="532"/>
        <end position="543"/>
    </location>
</feature>
<accession>A0A8B7Y791</accession>
<dbReference type="CDD" id="cd12503">
    <property type="entry name" value="RRM1_hnRNPH_GRSF1_like"/>
    <property type="match status" value="1"/>
</dbReference>
<dbReference type="RefSeq" id="XP_022089083.1">
    <property type="nucleotide sequence ID" value="XM_022233391.1"/>
</dbReference>
<dbReference type="PANTHER" id="PTHR13976">
    <property type="entry name" value="HETEROGENEOUS NUCLEAR RIBONUCLEOPROTEIN-RELATED"/>
    <property type="match status" value="1"/>
</dbReference>
<dbReference type="GeneID" id="110978387"/>